<sequence>MNEIETFHGPIENTADALRVFELCRQGRLGRVRRRLHEKERRLIRSGSVFVFDEQESGIRRWTDGRLWSPSRILGNFLIYRELERRVGGADGRLKRLQPADNTTDSIEGSYDSMIPWLTNPVLPSSVDDTRPIDPIGSVDPSQVIDSRSISMTSYASSSEGCANSLLGPNSFRLLKSKKLQAAGAAHGGNTKYIFRPEGLIKKTISAKVDGRMQHLVCYFSEADFIVSHSGRQGKVTQLLEELRRTRIPADLVLQQNFRKQPTTELGFPLVDVAARKRRHSMGVVGTPSMAEISIYPRGRVDAMAALDLASNWDSNSPSTDETTLLPDPSELDPILGVLGNDVPPPDTIQPSTNNIMEECIRMVLGDSDGVCVTPGLCFSSEDPTLPIVERPDSEAPFQ</sequence>
<protein>
    <submittedName>
        <fullName evidence="1">Uncharacterized protein</fullName>
    </submittedName>
</protein>
<comment type="caution">
    <text evidence="1">The sequence shown here is derived from an EMBL/GenBank/DDBJ whole genome shotgun (WGS) entry which is preliminary data.</text>
</comment>
<evidence type="ECO:0000313" key="1">
    <source>
        <dbReference type="EMBL" id="PJF18333.1"/>
    </source>
</evidence>
<gene>
    <name evidence="1" type="ORF">PSACC_01873</name>
</gene>
<name>A0A2H9TKN5_9FUNG</name>
<dbReference type="EMBL" id="MTSL01000129">
    <property type="protein sequence ID" value="PJF18333.1"/>
    <property type="molecule type" value="Genomic_DNA"/>
</dbReference>
<dbReference type="Pfam" id="PF09729">
    <property type="entry name" value="Gti1_Pac2"/>
    <property type="match status" value="1"/>
</dbReference>
<organism evidence="1 2">
    <name type="scientific">Paramicrosporidium saccamoebae</name>
    <dbReference type="NCBI Taxonomy" id="1246581"/>
    <lineage>
        <taxon>Eukaryota</taxon>
        <taxon>Fungi</taxon>
        <taxon>Fungi incertae sedis</taxon>
        <taxon>Cryptomycota</taxon>
        <taxon>Cryptomycota incertae sedis</taxon>
        <taxon>Paramicrosporidium</taxon>
    </lineage>
</organism>
<dbReference type="InterPro" id="IPR018608">
    <property type="entry name" value="Gti1/Pac2"/>
</dbReference>
<dbReference type="AlphaFoldDB" id="A0A2H9TKN5"/>
<dbReference type="Proteomes" id="UP000240830">
    <property type="component" value="Unassembled WGS sequence"/>
</dbReference>
<dbReference type="GO" id="GO:0003677">
    <property type="term" value="F:DNA binding"/>
    <property type="evidence" value="ECO:0007669"/>
    <property type="project" value="TreeGrafter"/>
</dbReference>
<dbReference type="PANTHER" id="PTHR28027">
    <property type="entry name" value="TRANSCRIPTIONAL REGULATOR MIT1"/>
    <property type="match status" value="1"/>
</dbReference>
<evidence type="ECO:0000313" key="2">
    <source>
        <dbReference type="Proteomes" id="UP000240830"/>
    </source>
</evidence>
<dbReference type="PANTHER" id="PTHR28027:SF2">
    <property type="entry name" value="TRANSCRIPTIONAL REGULATOR MIT1"/>
    <property type="match status" value="1"/>
</dbReference>
<dbReference type="OrthoDB" id="5572844at2759"/>
<proteinExistence type="predicted"/>
<reference evidence="1 2" key="1">
    <citation type="submission" date="2016-10" db="EMBL/GenBank/DDBJ databases">
        <title>The genome of Paramicrosporidium saccamoebae is the missing link in understanding Cryptomycota and Microsporidia evolution.</title>
        <authorList>
            <person name="Quandt C.A."/>
            <person name="Beaudet D."/>
            <person name="Corsaro D."/>
            <person name="Michel R."/>
            <person name="Corradi N."/>
            <person name="James T."/>
        </authorList>
    </citation>
    <scope>NUCLEOTIDE SEQUENCE [LARGE SCALE GENOMIC DNA]</scope>
    <source>
        <strain evidence="1 2">KSL3</strain>
    </source>
</reference>
<accession>A0A2H9TKN5</accession>
<keyword evidence="2" id="KW-1185">Reference proteome</keyword>